<organism evidence="2 3">
    <name type="scientific">Niveibacterium microcysteis</name>
    <dbReference type="NCBI Taxonomy" id="2811415"/>
    <lineage>
        <taxon>Bacteria</taxon>
        <taxon>Pseudomonadati</taxon>
        <taxon>Pseudomonadota</taxon>
        <taxon>Betaproteobacteria</taxon>
        <taxon>Rhodocyclales</taxon>
        <taxon>Rhodocyclaceae</taxon>
        <taxon>Niveibacterium</taxon>
    </lineage>
</organism>
<feature type="signal peptide" evidence="1">
    <location>
        <begin position="1"/>
        <end position="21"/>
    </location>
</feature>
<keyword evidence="3" id="KW-1185">Reference proteome</keyword>
<evidence type="ECO:0000313" key="3">
    <source>
        <dbReference type="Proteomes" id="UP000663570"/>
    </source>
</evidence>
<feature type="chain" id="PRO_5046091292" description="DUF5666 domain-containing protein" evidence="1">
    <location>
        <begin position="22"/>
        <end position="191"/>
    </location>
</feature>
<accession>A0ABX7MA80</accession>
<sequence>MKLHSALLVALLACVPVAGMAADAAVAVGQAPGKVGAAGRVSAKAKVEAVDAATRTVTFKGEKGNVFEVVAGDEVKNFDQIKVGDVLTVTYAEAIAFELKKGGKGVRERREATDAVAAAPGEKPAGAAGRRMIIVADVTKVDHKAGTVTLRGPKQSRTLKVDDPAKLKNVKVGDQVEVTYVEAVALEIGAK</sequence>
<evidence type="ECO:0000256" key="1">
    <source>
        <dbReference type="SAM" id="SignalP"/>
    </source>
</evidence>
<dbReference type="RefSeq" id="WP_172201516.1">
    <property type="nucleotide sequence ID" value="NZ_CP071060.1"/>
</dbReference>
<gene>
    <name evidence="2" type="ORF">JY500_01620</name>
</gene>
<dbReference type="EMBL" id="CP071060">
    <property type="protein sequence ID" value="QSI77380.1"/>
    <property type="molecule type" value="Genomic_DNA"/>
</dbReference>
<keyword evidence="1" id="KW-0732">Signal</keyword>
<proteinExistence type="predicted"/>
<evidence type="ECO:0008006" key="4">
    <source>
        <dbReference type="Google" id="ProtNLM"/>
    </source>
</evidence>
<evidence type="ECO:0000313" key="2">
    <source>
        <dbReference type="EMBL" id="QSI77380.1"/>
    </source>
</evidence>
<protein>
    <recommendedName>
        <fullName evidence="4">DUF5666 domain-containing protein</fullName>
    </recommendedName>
</protein>
<reference evidence="2 3" key="1">
    <citation type="submission" date="2021-02" db="EMBL/GenBank/DDBJ databases">
        <title>Niveibacterium changnyeongensis HC41.</title>
        <authorList>
            <person name="Kang M."/>
        </authorList>
    </citation>
    <scope>NUCLEOTIDE SEQUENCE [LARGE SCALE GENOMIC DNA]</scope>
    <source>
        <strain evidence="2 3">HC41</strain>
    </source>
</reference>
<name>A0ABX7MA80_9RHOO</name>
<dbReference type="Proteomes" id="UP000663570">
    <property type="component" value="Chromosome"/>
</dbReference>